<protein>
    <recommendedName>
        <fullName evidence="10">Integrase catalytic domain-containing protein</fullName>
    </recommendedName>
</protein>
<evidence type="ECO:0000256" key="1">
    <source>
        <dbReference type="ARBA" id="ARBA00022723"/>
    </source>
</evidence>
<evidence type="ECO:0000259" key="6">
    <source>
        <dbReference type="PROSITE" id="PS50994"/>
    </source>
</evidence>
<keyword evidence="2 4" id="KW-0863">Zinc-finger</keyword>
<dbReference type="Gene3D" id="3.30.420.10">
    <property type="entry name" value="Ribonuclease H-like superfamily/Ribonuclease H"/>
    <property type="match status" value="1"/>
</dbReference>
<feature type="compositionally biased region" description="Polar residues" evidence="5">
    <location>
        <begin position="600"/>
        <end position="613"/>
    </location>
</feature>
<evidence type="ECO:0000256" key="2">
    <source>
        <dbReference type="ARBA" id="ARBA00022771"/>
    </source>
</evidence>
<dbReference type="Pfam" id="PF06839">
    <property type="entry name" value="Zn_ribbon_GRF"/>
    <property type="match status" value="1"/>
</dbReference>
<dbReference type="PROSITE" id="PS51999">
    <property type="entry name" value="ZF_GRF"/>
    <property type="match status" value="1"/>
</dbReference>
<evidence type="ECO:0000259" key="7">
    <source>
        <dbReference type="PROSITE" id="PS51999"/>
    </source>
</evidence>
<evidence type="ECO:0000313" key="9">
    <source>
        <dbReference type="Proteomes" id="UP001642484"/>
    </source>
</evidence>
<evidence type="ECO:0000313" key="8">
    <source>
        <dbReference type="EMBL" id="CAK9059768.1"/>
    </source>
</evidence>
<evidence type="ECO:0008006" key="10">
    <source>
        <dbReference type="Google" id="ProtNLM"/>
    </source>
</evidence>
<feature type="domain" description="Integrase catalytic" evidence="6">
    <location>
        <begin position="1214"/>
        <end position="1376"/>
    </location>
</feature>
<comment type="caution">
    <text evidence="8">The sequence shown here is derived from an EMBL/GenBank/DDBJ whole genome shotgun (WGS) entry which is preliminary data.</text>
</comment>
<feature type="region of interest" description="Disordered" evidence="5">
    <location>
        <begin position="1759"/>
        <end position="1779"/>
    </location>
</feature>
<dbReference type="InterPro" id="IPR010666">
    <property type="entry name" value="Znf_GRF"/>
</dbReference>
<evidence type="ECO:0000256" key="5">
    <source>
        <dbReference type="SAM" id="MobiDB-lite"/>
    </source>
</evidence>
<dbReference type="SUPFAM" id="SSF53098">
    <property type="entry name" value="Ribonuclease H-like"/>
    <property type="match status" value="1"/>
</dbReference>
<keyword evidence="1" id="KW-0479">Metal-binding</keyword>
<accession>A0ABP0N8J9</accession>
<feature type="region of interest" description="Disordered" evidence="5">
    <location>
        <begin position="708"/>
        <end position="733"/>
    </location>
</feature>
<dbReference type="EMBL" id="CAXAMN010021460">
    <property type="protein sequence ID" value="CAK9059768.1"/>
    <property type="molecule type" value="Genomic_DNA"/>
</dbReference>
<evidence type="ECO:0000256" key="3">
    <source>
        <dbReference type="ARBA" id="ARBA00022833"/>
    </source>
</evidence>
<dbReference type="InterPro" id="IPR012337">
    <property type="entry name" value="RNaseH-like_sf"/>
</dbReference>
<feature type="region of interest" description="Disordered" evidence="5">
    <location>
        <begin position="590"/>
        <end position="616"/>
    </location>
</feature>
<dbReference type="InterPro" id="IPR036397">
    <property type="entry name" value="RNaseH_sf"/>
</dbReference>
<organism evidence="8 9">
    <name type="scientific">Durusdinium trenchii</name>
    <dbReference type="NCBI Taxonomy" id="1381693"/>
    <lineage>
        <taxon>Eukaryota</taxon>
        <taxon>Sar</taxon>
        <taxon>Alveolata</taxon>
        <taxon>Dinophyceae</taxon>
        <taxon>Suessiales</taxon>
        <taxon>Symbiodiniaceae</taxon>
        <taxon>Durusdinium</taxon>
    </lineage>
</organism>
<feature type="domain" description="GRF-type" evidence="7">
    <location>
        <begin position="733"/>
        <end position="772"/>
    </location>
</feature>
<feature type="compositionally biased region" description="Acidic residues" evidence="5">
    <location>
        <begin position="1545"/>
        <end position="1556"/>
    </location>
</feature>
<feature type="region of interest" description="Disordered" evidence="5">
    <location>
        <begin position="1534"/>
        <end position="1647"/>
    </location>
</feature>
<dbReference type="InterPro" id="IPR001584">
    <property type="entry name" value="Integrase_cat-core"/>
</dbReference>
<evidence type="ECO:0000256" key="4">
    <source>
        <dbReference type="PROSITE-ProRule" id="PRU01343"/>
    </source>
</evidence>
<reference evidence="8 9" key="1">
    <citation type="submission" date="2024-02" db="EMBL/GenBank/DDBJ databases">
        <authorList>
            <person name="Chen Y."/>
            <person name="Shah S."/>
            <person name="Dougan E. K."/>
            <person name="Thang M."/>
            <person name="Chan C."/>
        </authorList>
    </citation>
    <scope>NUCLEOTIDE SEQUENCE [LARGE SCALE GENOMIC DNA]</scope>
</reference>
<gene>
    <name evidence="8" type="ORF">CCMP2556_LOCUS29414</name>
</gene>
<feature type="region of interest" description="Disordered" evidence="5">
    <location>
        <begin position="1"/>
        <end position="44"/>
    </location>
</feature>
<keyword evidence="3" id="KW-0862">Zinc</keyword>
<feature type="compositionally biased region" description="Acidic residues" evidence="5">
    <location>
        <begin position="1122"/>
        <end position="1140"/>
    </location>
</feature>
<keyword evidence="9" id="KW-1185">Reference proteome</keyword>
<feature type="region of interest" description="Disordered" evidence="5">
    <location>
        <begin position="1122"/>
        <end position="1156"/>
    </location>
</feature>
<proteinExistence type="predicted"/>
<sequence length="1910" mass="216002">MSEEESETRRSRGGFAAASTGGQVGRDLGPRDRDPPPAYDGENPEVTFRQYEKQLALWEFETEVPKAKRAVKMLRQLSGVASTAVDDLEVSEIACEDGVKNVLGKLREFFMPHLEVSLPRAFETAVYGQPRGSKESFAEYTKRMERAFTNLAKEGVDLPDGAKGYIMYRQASLSEAQDQRLLTWAQGKYGCGDITVALRRLDKVIREKDKSKGGYIMEETFAHENQAGNHYDGENDDYPAWEDEDDNYVFLAEGDLDEVMDEQDVLQALASYHDTRQALKDQRLSRGYFPGKGKGKAESRTFFVGLHPESPEFSTAQQDFWLRQFVKENRARQGVPMNLKPAANSSEIYMKRACMVKEGKVNFCGITTEAIEGVVDTAAEGGLIGKEPLLRLERELVIEFRYRFESSPAAMLNQTAQLFNSIDCPKTPPAHLNLMASLLQKAKALVGATPSTDPVPMEVGHRLWNSKVPLKNWRVVLDKIGILLVLAALQDTTEAWCLDWDSQRPGRKSMASIEDYYSEVIINAPVLKPLQSKVGPTTSASACVHPKAQLKGGGNGSSSYIVCRACHTRWAHSERSADIRKKIKDGPLSVTYKAEDPTSPKASGTSSIVPRTPTRSEGRMIDEHLIATPSSGEESLMSMKQDLQTQLDTHVQIMMQQLRNEQAATTIHLSQLNAVQLQQISEEVKRTAVANREQEVRQEKLMQMLINARNPEGSQDPRASSRRSPPPKVHKECKCGKPAEALVVKKEGPRKGRMFWKCVQRKCDMFEWIAEEDQADIDEVKTAASSLNPRRSKSPKREASAAAPMVAMASPATSWARVSVHSSRAENVYGTFWKMTVDGGWQEEHGEIPKESAEIYVQVRASRRGDFQDQWEDARTTHLTRKNRQFWTKAIKKTEETFKKTIAELYSPPRVASTMNRKGYDTGTSFDLATGWDLSCPSDRKAMWKALREESPMVIVACPLCTAFSRMQAVNWGRMTQAKKVHLLKTGKEHLHLAIAVMKWQLRRGGAILFEHPEGATSWQDPQLQSLAAQRDVKTVVCDQCMFGLNVDGQGLNRKRTRWLSNMPPVLEALNVKCDRTHFHVPLENGRPKLAQVYPERLCQAVARGIIEYLNGKDIYAHELEDGGEDEEEEEVDDGPDPGADEGPGNYEPTEEEKKSIMKVHRAVGHPQQREFIRFLRAARVRGELVQWASKGFRCDICEAKRHPKAPRPTAIPRAYQPNRVLGLDLFYVPAPGDGKQTTPVLNILDWGTNYQMCEVLAGKHPGEVWEAYQSTWARTFGHPEVITCDAGREFLGEFIQRAANEGIVVHQIASKAPWQQGKTERHGGHFKELLDKARSEVVIQTTKDLKQLMTEVEQAKNRYSNRSGFAPVQRQIGQWPRLPTSVLSDEAIDPTLLNGVLTDDIEKLHHMRNIAHKAFCEHNAKRTLQRAMKARPRVWIDYKPGEYVFVFRVPKLKKRKRGGIADDTATSTKARWVGPGVVIAPDGANVWISMFGELWKVAREQCRHATTDEKTGIEAVLQECQELIEEFKRGSHRTGYKDITQEDLPPEEGEGEGDEQDQRVQDPRTNFLQPSEVIEYTPELMDEDDEPPGDEEVVPKRRKSVNEPEQEEVPSSKASSDAGIKEARHHPGFPEGVPETPARPSTLTGGNRLEHRAEATSMQGALRLSEQQANRLDGVPGPLTGPIYRWQQRQGQHAHIAPYLGTSEWFLAEDAEIDEETNLGRMQKLQALEQRRAERDYWHIDWEAGTMERHHLRKRKTKFSPEHGPEGPLPSSFLSTDRQTHVRRAGTTTIESDSWINPQNQWREELWRGKTIFYIKNIEEAKVYATEKKGQDDVILSRESPQDREEWKLSDLSEWNKVTQSGAVEVLGLEESQRIRQELRDQGQEARPKGRPDQFRFEKVWNQRETLEL</sequence>
<dbReference type="PROSITE" id="PS50994">
    <property type="entry name" value="INTEGRASE"/>
    <property type="match status" value="1"/>
</dbReference>
<feature type="region of interest" description="Disordered" evidence="5">
    <location>
        <begin position="782"/>
        <end position="805"/>
    </location>
</feature>
<feature type="compositionally biased region" description="Acidic residues" evidence="5">
    <location>
        <begin position="1581"/>
        <end position="1593"/>
    </location>
</feature>
<dbReference type="Proteomes" id="UP001642484">
    <property type="component" value="Unassembled WGS sequence"/>
</dbReference>
<name>A0ABP0N8J9_9DINO</name>